<dbReference type="NCBIfam" id="TIGR01623">
    <property type="entry name" value="put_zinc_LRP1"/>
    <property type="match status" value="1"/>
</dbReference>
<protein>
    <submittedName>
        <fullName evidence="12">Uncharacterized protein</fullName>
    </submittedName>
</protein>
<dbReference type="GO" id="GO:0045893">
    <property type="term" value="P:positive regulation of DNA-templated transcription"/>
    <property type="evidence" value="ECO:0007669"/>
    <property type="project" value="TreeGrafter"/>
</dbReference>
<evidence type="ECO:0000256" key="2">
    <source>
        <dbReference type="ARBA" id="ARBA00006911"/>
    </source>
</evidence>
<gene>
    <name evidence="12" type="ORF">SADUNF_Sadunf16G0160200</name>
</gene>
<evidence type="ECO:0000313" key="13">
    <source>
        <dbReference type="Proteomes" id="UP000657918"/>
    </source>
</evidence>
<dbReference type="InterPro" id="IPR007818">
    <property type="entry name" value="SHI"/>
</dbReference>
<dbReference type="InterPro" id="IPR006510">
    <property type="entry name" value="Znf_LRP1"/>
</dbReference>
<dbReference type="NCBIfam" id="TIGR01624">
    <property type="entry name" value="LRP1_Cterm"/>
    <property type="match status" value="1"/>
</dbReference>
<dbReference type="GO" id="GO:0003677">
    <property type="term" value="F:DNA binding"/>
    <property type="evidence" value="ECO:0007669"/>
    <property type="project" value="UniProtKB-KW"/>
</dbReference>
<evidence type="ECO:0000256" key="9">
    <source>
        <dbReference type="ARBA" id="ARBA00023242"/>
    </source>
</evidence>
<keyword evidence="4" id="KW-0479">Metal-binding</keyword>
<keyword evidence="7" id="KW-0238">DNA-binding</keyword>
<dbReference type="GO" id="GO:0009851">
    <property type="term" value="P:auxin biosynthetic process"/>
    <property type="evidence" value="ECO:0007669"/>
    <property type="project" value="UniProtKB-KW"/>
</dbReference>
<accession>A0A835JCE5</accession>
<keyword evidence="13" id="KW-1185">Reference proteome</keyword>
<evidence type="ECO:0000256" key="8">
    <source>
        <dbReference type="ARBA" id="ARBA00023159"/>
    </source>
</evidence>
<dbReference type="GO" id="GO:0005634">
    <property type="term" value="C:nucleus"/>
    <property type="evidence" value="ECO:0007669"/>
    <property type="project" value="UniProtKB-SubCell"/>
</dbReference>
<keyword evidence="10" id="KW-0927">Auxin signaling pathway</keyword>
<evidence type="ECO:0000256" key="10">
    <source>
        <dbReference type="ARBA" id="ARBA00023294"/>
    </source>
</evidence>
<evidence type="ECO:0000313" key="12">
    <source>
        <dbReference type="EMBL" id="KAF9665789.1"/>
    </source>
</evidence>
<sequence>MSQIVSIHMDLSSMVDIAQISRYYRGRVPQSIHNKSQRERMEKAWCGDHTPRVKKKFPRLFFLFLPKLSVVATTRIRQLLSDTGAFADWTTSNSSGIRTAGPDDLSLGFNAGPTAADAAAGQTSGTTWPSSSRSINYSLPPEMGMLGLRDVFVVAPAASFNHHHQHHEQINLSTADPINASNATALGVGVGVGVIPLLTSAPCLTPLNMDDQDLLNNGRNKISGIHQFWQNQGSQYIKKASNTTPSILDHHNMSSTANLLLQSGNGGGNGSGNLGGNSSSSATTTCEDCGNQAKKDCSHRRCRTCCKSRGFDCATHVKSTWVAAARRRERQLIATAAGGAGSTGSTSGSKKPRLINSQTTTTSHTSTSNTTPPRSYDTSSSHQDAGFKERFPGQVTAPAVFRCVRVTAVEDGEDEYAYQAVVKIGGHVFKGFLYDHGIETRDGFPNISELHLGGAGDGTGRHGASSSSPILDPSGVYGASAGGLLAGSAFGNPIN</sequence>
<proteinExistence type="inferred from homology"/>
<evidence type="ECO:0000256" key="7">
    <source>
        <dbReference type="ARBA" id="ARBA00023125"/>
    </source>
</evidence>
<dbReference type="PANTHER" id="PTHR31604">
    <property type="entry name" value="PROTEIN LATERAL ROOT PRIMORDIUM 1"/>
    <property type="match status" value="1"/>
</dbReference>
<reference evidence="12 13" key="1">
    <citation type="submission" date="2020-10" db="EMBL/GenBank/DDBJ databases">
        <title>Plant Genome Project.</title>
        <authorList>
            <person name="Zhang R.-G."/>
        </authorList>
    </citation>
    <scope>NUCLEOTIDE SEQUENCE [LARGE SCALE GENOMIC DNA]</scope>
    <source>
        <strain evidence="12">FAFU-HL-1</strain>
        <tissue evidence="12">Leaf</tissue>
    </source>
</reference>
<dbReference type="PANTHER" id="PTHR31604:SF30">
    <property type="entry name" value="PROTEIN LATERAL ROOT PRIMORDIUM 1"/>
    <property type="match status" value="1"/>
</dbReference>
<comment type="caution">
    <text evidence="12">The sequence shown here is derived from an EMBL/GenBank/DDBJ whole genome shotgun (WGS) entry which is preliminary data.</text>
</comment>
<evidence type="ECO:0000256" key="5">
    <source>
        <dbReference type="ARBA" id="ARBA00022833"/>
    </source>
</evidence>
<feature type="compositionally biased region" description="Polar residues" evidence="11">
    <location>
        <begin position="372"/>
        <end position="383"/>
    </location>
</feature>
<evidence type="ECO:0000256" key="1">
    <source>
        <dbReference type="ARBA" id="ARBA00004123"/>
    </source>
</evidence>
<name>A0A835JCE5_9ROSI</name>
<evidence type="ECO:0000256" key="3">
    <source>
        <dbReference type="ARBA" id="ARBA00022473"/>
    </source>
</evidence>
<keyword evidence="9" id="KW-0539">Nucleus</keyword>
<dbReference type="OrthoDB" id="1913243at2759"/>
<dbReference type="AlphaFoldDB" id="A0A835JCE5"/>
<dbReference type="GO" id="GO:0009734">
    <property type="term" value="P:auxin-activated signaling pathway"/>
    <property type="evidence" value="ECO:0007669"/>
    <property type="project" value="UniProtKB-KW"/>
</dbReference>
<organism evidence="12 13">
    <name type="scientific">Salix dunnii</name>
    <dbReference type="NCBI Taxonomy" id="1413687"/>
    <lineage>
        <taxon>Eukaryota</taxon>
        <taxon>Viridiplantae</taxon>
        <taxon>Streptophyta</taxon>
        <taxon>Embryophyta</taxon>
        <taxon>Tracheophyta</taxon>
        <taxon>Spermatophyta</taxon>
        <taxon>Magnoliopsida</taxon>
        <taxon>eudicotyledons</taxon>
        <taxon>Gunneridae</taxon>
        <taxon>Pentapetalae</taxon>
        <taxon>rosids</taxon>
        <taxon>fabids</taxon>
        <taxon>Malpighiales</taxon>
        <taxon>Salicaceae</taxon>
        <taxon>Saliceae</taxon>
        <taxon>Salix</taxon>
    </lineage>
</organism>
<keyword evidence="8" id="KW-0010">Activator</keyword>
<keyword evidence="6" id="KW-0073">Auxin biosynthesis</keyword>
<feature type="region of interest" description="Disordered" evidence="11">
    <location>
        <begin position="335"/>
        <end position="386"/>
    </location>
</feature>
<comment type="similarity">
    <text evidence="2">Belongs to the SHI protein family.</text>
</comment>
<dbReference type="GO" id="GO:0003700">
    <property type="term" value="F:DNA-binding transcription factor activity"/>
    <property type="evidence" value="ECO:0007669"/>
    <property type="project" value="InterPro"/>
</dbReference>
<dbReference type="Pfam" id="PF05142">
    <property type="entry name" value="DUF702"/>
    <property type="match status" value="1"/>
</dbReference>
<evidence type="ECO:0000256" key="6">
    <source>
        <dbReference type="ARBA" id="ARBA00023070"/>
    </source>
</evidence>
<feature type="compositionally biased region" description="Low complexity" evidence="11">
    <location>
        <begin position="357"/>
        <end position="371"/>
    </location>
</feature>
<dbReference type="Proteomes" id="UP000657918">
    <property type="component" value="Chromosome 16"/>
</dbReference>
<evidence type="ECO:0000256" key="11">
    <source>
        <dbReference type="SAM" id="MobiDB-lite"/>
    </source>
</evidence>
<keyword evidence="3" id="KW-0217">Developmental protein</keyword>
<dbReference type="InterPro" id="IPR006511">
    <property type="entry name" value="SHI_C"/>
</dbReference>
<dbReference type="EMBL" id="JADGMS010000016">
    <property type="protein sequence ID" value="KAF9665789.1"/>
    <property type="molecule type" value="Genomic_DNA"/>
</dbReference>
<keyword evidence="5" id="KW-0862">Zinc</keyword>
<evidence type="ECO:0000256" key="4">
    <source>
        <dbReference type="ARBA" id="ARBA00022723"/>
    </source>
</evidence>
<comment type="subcellular location">
    <subcellularLocation>
        <location evidence="1">Nucleus</location>
    </subcellularLocation>
</comment>
<dbReference type="GO" id="GO:0046872">
    <property type="term" value="F:metal ion binding"/>
    <property type="evidence" value="ECO:0007669"/>
    <property type="project" value="UniProtKB-KW"/>
</dbReference>